<evidence type="ECO:0000313" key="2">
    <source>
        <dbReference type="Proteomes" id="UP001651158"/>
    </source>
</evidence>
<name>A0ABR4PZK9_9CEST</name>
<gene>
    <name evidence="1" type="ORF">TcWFU_003774</name>
</gene>
<comment type="caution">
    <text evidence="1">The sequence shown here is derived from an EMBL/GenBank/DDBJ whole genome shotgun (WGS) entry which is preliminary data.</text>
</comment>
<proteinExistence type="predicted"/>
<dbReference type="EMBL" id="JAKROA010000024">
    <property type="protein sequence ID" value="KAL5102795.1"/>
    <property type="molecule type" value="Genomic_DNA"/>
</dbReference>
<organism evidence="1 2">
    <name type="scientific">Taenia crassiceps</name>
    <dbReference type="NCBI Taxonomy" id="6207"/>
    <lineage>
        <taxon>Eukaryota</taxon>
        <taxon>Metazoa</taxon>
        <taxon>Spiralia</taxon>
        <taxon>Lophotrochozoa</taxon>
        <taxon>Platyhelminthes</taxon>
        <taxon>Cestoda</taxon>
        <taxon>Eucestoda</taxon>
        <taxon>Cyclophyllidea</taxon>
        <taxon>Taeniidae</taxon>
        <taxon>Taenia</taxon>
    </lineage>
</organism>
<dbReference type="Proteomes" id="UP001651158">
    <property type="component" value="Unassembled WGS sequence"/>
</dbReference>
<reference evidence="1 2" key="1">
    <citation type="journal article" date="2022" name="Front. Cell. Infect. Microbiol.">
        <title>The Genomes of Two Strains of Taenia crassiceps the Animal Model for the Study of Human Cysticercosis.</title>
        <authorList>
            <person name="Bobes R.J."/>
            <person name="Estrada K."/>
            <person name="Rios-Valencia D.G."/>
            <person name="Calderon-Gallegos A."/>
            <person name="de la Torre P."/>
            <person name="Carrero J.C."/>
            <person name="Sanchez-Flores A."/>
            <person name="Laclette J.P."/>
        </authorList>
    </citation>
    <scope>NUCLEOTIDE SEQUENCE [LARGE SCALE GENOMIC DNA]</scope>
    <source>
        <strain evidence="1">WFUcys</strain>
    </source>
</reference>
<protein>
    <submittedName>
        <fullName evidence="1">Uncharacterized protein</fullName>
    </submittedName>
</protein>
<sequence>MSVSPLPAQSFAMRVRTVSSESPIGSFLKVLSLITIVAAVLCQPPTDAERAQILEAHLAVRECVSSCRQYDADGVLASTGTPCRSLGRQMQI</sequence>
<accession>A0ABR4PZK9</accession>
<keyword evidence="2" id="KW-1185">Reference proteome</keyword>
<evidence type="ECO:0000313" key="1">
    <source>
        <dbReference type="EMBL" id="KAL5102795.1"/>
    </source>
</evidence>